<reference evidence="18" key="1">
    <citation type="submission" date="2011-08" db="EMBL/GenBank/DDBJ databases">
        <authorList>
            <person name="Rombauts S."/>
        </authorList>
    </citation>
    <scope>NUCLEOTIDE SEQUENCE</scope>
    <source>
        <strain evidence="18">London</strain>
    </source>
</reference>
<evidence type="ECO:0000256" key="1">
    <source>
        <dbReference type="ARBA" id="ARBA00004141"/>
    </source>
</evidence>
<dbReference type="AlphaFoldDB" id="T1KVL8"/>
<dbReference type="InterPro" id="IPR005804">
    <property type="entry name" value="FA_desaturase_dom"/>
</dbReference>
<keyword evidence="3 13" id="KW-0444">Lipid biosynthesis</keyword>
<comment type="similarity">
    <text evidence="2 13">Belongs to the fatty acid desaturase type 1 family.</text>
</comment>
<dbReference type="PANTHER" id="PTHR11351:SF31">
    <property type="entry name" value="DESATURASE 1, ISOFORM A-RELATED"/>
    <property type="match status" value="1"/>
</dbReference>
<feature type="transmembrane region" description="Helical" evidence="15">
    <location>
        <begin position="197"/>
        <end position="217"/>
    </location>
</feature>
<name>T1KVL8_TETUR</name>
<evidence type="ECO:0000256" key="6">
    <source>
        <dbReference type="ARBA" id="ARBA00022832"/>
    </source>
</evidence>
<keyword evidence="11 15" id="KW-0472">Membrane</keyword>
<dbReference type="InterPro" id="IPR001522">
    <property type="entry name" value="FADS-1_CS"/>
</dbReference>
<dbReference type="Pfam" id="PF00487">
    <property type="entry name" value="FA_desaturase"/>
    <property type="match status" value="1"/>
</dbReference>
<keyword evidence="5" id="KW-0479">Metal-binding</keyword>
<sequence>MCRSKSLLSNNSNHGPVTAIEKSQSDKSEKLRETVDTGLYLYINKDAYGIVWRNVAIFLALHLITIYSTIVLFRDRSWNTWIFAYLYGFHGGLGVTAGAHRLWSHRSYKARLGLRIFLACCFSIAGQDDLLTWCRDHRVHHKYSETDSDPHNSRRGFFFAHVGWLLTRKHPQVIAKGKQLDLSDLMADPVVRFHKRFYPLCYVIFIVIIPCLIPIYFWNEKPLNAFLIAVVWRYVLSLHCTWFVNSAAHMWGDRPYRRTIGARENPFVSFAAFGEGFHNFHHTFPYDYSTSELGWKLNPTKVFIDLMAILGLAYDLKKVKPETIHRSKENQSNNNNTMMFNHQSRNTFEHNNHY</sequence>
<dbReference type="KEGG" id="tut:107367690"/>
<feature type="transmembrane region" description="Helical" evidence="15">
    <location>
        <begin position="50"/>
        <end position="70"/>
    </location>
</feature>
<protein>
    <recommendedName>
        <fullName evidence="16">Fatty acid desaturase domain-containing protein</fullName>
    </recommendedName>
</protein>
<evidence type="ECO:0000313" key="17">
    <source>
        <dbReference type="EnsemblMetazoa" id="tetur23g01120.1"/>
    </source>
</evidence>
<dbReference type="OMA" id="HFITAIV"/>
<evidence type="ECO:0000256" key="14">
    <source>
        <dbReference type="SAM" id="MobiDB-lite"/>
    </source>
</evidence>
<evidence type="ECO:0000256" key="2">
    <source>
        <dbReference type="ARBA" id="ARBA00009295"/>
    </source>
</evidence>
<evidence type="ECO:0000256" key="8">
    <source>
        <dbReference type="ARBA" id="ARBA00023002"/>
    </source>
</evidence>
<evidence type="ECO:0000256" key="15">
    <source>
        <dbReference type="SAM" id="Phobius"/>
    </source>
</evidence>
<keyword evidence="6" id="KW-0276">Fatty acid metabolism</keyword>
<feature type="region of interest" description="Disordered" evidence="14">
    <location>
        <begin position="325"/>
        <end position="354"/>
    </location>
</feature>
<keyword evidence="4 13" id="KW-0812">Transmembrane</keyword>
<keyword evidence="9" id="KW-0408">Iron</keyword>
<feature type="transmembrane region" description="Helical" evidence="15">
    <location>
        <begin position="223"/>
        <end position="244"/>
    </location>
</feature>
<dbReference type="GO" id="GO:0005506">
    <property type="term" value="F:iron ion binding"/>
    <property type="evidence" value="ECO:0007669"/>
    <property type="project" value="TreeGrafter"/>
</dbReference>
<feature type="compositionally biased region" description="Low complexity" evidence="14">
    <location>
        <begin position="330"/>
        <end position="344"/>
    </location>
</feature>
<keyword evidence="10" id="KW-0443">Lipid metabolism</keyword>
<dbReference type="OrthoDB" id="6406588at2759"/>
<dbReference type="HOGENOM" id="CLU_027359_0_0_1"/>
<evidence type="ECO:0000256" key="10">
    <source>
        <dbReference type="ARBA" id="ARBA00023098"/>
    </source>
</evidence>
<dbReference type="EMBL" id="CAEY01000613">
    <property type="status" value="NOT_ANNOTATED_CDS"/>
    <property type="molecule type" value="Genomic_DNA"/>
</dbReference>
<accession>T1KVL8</accession>
<dbReference type="InterPro" id="IPR015876">
    <property type="entry name" value="Acyl-CoA_DS"/>
</dbReference>
<keyword evidence="18" id="KW-1185">Reference proteome</keyword>
<keyword evidence="7 15" id="KW-1133">Transmembrane helix</keyword>
<evidence type="ECO:0000256" key="9">
    <source>
        <dbReference type="ARBA" id="ARBA00023004"/>
    </source>
</evidence>
<dbReference type="EnsemblMetazoa" id="tetur23g01120.1">
    <property type="protein sequence ID" value="tetur23g01120.1"/>
    <property type="gene ID" value="tetur23g01120"/>
</dbReference>
<evidence type="ECO:0000256" key="7">
    <source>
        <dbReference type="ARBA" id="ARBA00022989"/>
    </source>
</evidence>
<dbReference type="GO" id="GO:0005789">
    <property type="term" value="C:endoplasmic reticulum membrane"/>
    <property type="evidence" value="ECO:0007669"/>
    <property type="project" value="TreeGrafter"/>
</dbReference>
<feature type="compositionally biased region" description="Polar residues" evidence="14">
    <location>
        <begin position="1"/>
        <end position="15"/>
    </location>
</feature>
<comment type="cofactor">
    <cofactor evidence="13">
        <name>Fe(2+)</name>
        <dbReference type="ChEBI" id="CHEBI:29033"/>
    </cofactor>
</comment>
<keyword evidence="12 13" id="KW-0275">Fatty acid biosynthesis</keyword>
<organism evidence="17 18">
    <name type="scientific">Tetranychus urticae</name>
    <name type="common">Two-spotted spider mite</name>
    <dbReference type="NCBI Taxonomy" id="32264"/>
    <lineage>
        <taxon>Eukaryota</taxon>
        <taxon>Metazoa</taxon>
        <taxon>Ecdysozoa</taxon>
        <taxon>Arthropoda</taxon>
        <taxon>Chelicerata</taxon>
        <taxon>Arachnida</taxon>
        <taxon>Acari</taxon>
        <taxon>Acariformes</taxon>
        <taxon>Trombidiformes</taxon>
        <taxon>Prostigmata</taxon>
        <taxon>Eleutherengona</taxon>
        <taxon>Raphignathae</taxon>
        <taxon>Tetranychoidea</taxon>
        <taxon>Tetranychidae</taxon>
        <taxon>Tetranychus</taxon>
    </lineage>
</organism>
<proteinExistence type="inferred from homology"/>
<dbReference type="eggNOG" id="KOG1600">
    <property type="taxonomic scope" value="Eukaryota"/>
</dbReference>
<evidence type="ECO:0000259" key="16">
    <source>
        <dbReference type="Pfam" id="PF00487"/>
    </source>
</evidence>
<dbReference type="PANTHER" id="PTHR11351">
    <property type="entry name" value="ACYL-COA DESATURASE"/>
    <property type="match status" value="1"/>
</dbReference>
<evidence type="ECO:0000256" key="5">
    <source>
        <dbReference type="ARBA" id="ARBA00022723"/>
    </source>
</evidence>
<evidence type="ECO:0000256" key="13">
    <source>
        <dbReference type="RuleBase" id="RU000581"/>
    </source>
</evidence>
<evidence type="ECO:0000256" key="4">
    <source>
        <dbReference type="ARBA" id="ARBA00022692"/>
    </source>
</evidence>
<dbReference type="PRINTS" id="PR00075">
    <property type="entry name" value="FACDDSATRASE"/>
</dbReference>
<keyword evidence="8 13" id="KW-0560">Oxidoreductase</keyword>
<feature type="domain" description="Fatty acid desaturase" evidence="16">
    <location>
        <begin position="77"/>
        <end position="286"/>
    </location>
</feature>
<comment type="domain">
    <text evidence="13">The histidine box domains are involved in binding the catalytic metal ions.</text>
</comment>
<dbReference type="GO" id="GO:0006636">
    <property type="term" value="P:unsaturated fatty acid biosynthetic process"/>
    <property type="evidence" value="ECO:0007669"/>
    <property type="project" value="TreeGrafter"/>
</dbReference>
<evidence type="ECO:0000313" key="18">
    <source>
        <dbReference type="Proteomes" id="UP000015104"/>
    </source>
</evidence>
<dbReference type="Proteomes" id="UP000015104">
    <property type="component" value="Unassembled WGS sequence"/>
</dbReference>
<dbReference type="PROSITE" id="PS00476">
    <property type="entry name" value="FATTY_ACID_DESATUR_1"/>
    <property type="match status" value="1"/>
</dbReference>
<gene>
    <name evidence="17" type="primary">107367690</name>
</gene>
<feature type="region of interest" description="Disordered" evidence="14">
    <location>
        <begin position="1"/>
        <end position="25"/>
    </location>
</feature>
<feature type="transmembrane region" description="Helical" evidence="15">
    <location>
        <begin position="82"/>
        <end position="103"/>
    </location>
</feature>
<dbReference type="CDD" id="cd03505">
    <property type="entry name" value="Delta9-FADS-like"/>
    <property type="match status" value="1"/>
</dbReference>
<evidence type="ECO:0000256" key="3">
    <source>
        <dbReference type="ARBA" id="ARBA00022516"/>
    </source>
</evidence>
<dbReference type="GO" id="GO:0004768">
    <property type="term" value="F:stearoyl-CoA 9-desaturase activity"/>
    <property type="evidence" value="ECO:0007669"/>
    <property type="project" value="TreeGrafter"/>
</dbReference>
<evidence type="ECO:0000256" key="11">
    <source>
        <dbReference type="ARBA" id="ARBA00023136"/>
    </source>
</evidence>
<reference evidence="17" key="2">
    <citation type="submission" date="2015-06" db="UniProtKB">
        <authorList>
            <consortium name="EnsemblMetazoa"/>
        </authorList>
    </citation>
    <scope>IDENTIFICATION</scope>
</reference>
<comment type="subcellular location">
    <subcellularLocation>
        <location evidence="1">Membrane</location>
        <topology evidence="1">Multi-pass membrane protein</topology>
    </subcellularLocation>
</comment>
<evidence type="ECO:0000256" key="12">
    <source>
        <dbReference type="ARBA" id="ARBA00023160"/>
    </source>
</evidence>